<sequence>MIAPLIVMTILGCDDSVSQCHYISTVRGTWETVAVCDAASQKELPKFTNSNYPVVVAMCETSGEKFADTPAQLQQPVPGNAPLAVPAQSAETSGVASTTATATAQQPDQNLPKRAFAFLSGALPDATKLRDVVTAPVHSIQNGYSWVARRFD</sequence>
<organism evidence="2 3">
    <name type="scientific">Pararhizobium capsulatum DSM 1112</name>
    <dbReference type="NCBI Taxonomy" id="1121113"/>
    <lineage>
        <taxon>Bacteria</taxon>
        <taxon>Pseudomonadati</taxon>
        <taxon>Pseudomonadota</taxon>
        <taxon>Alphaproteobacteria</taxon>
        <taxon>Hyphomicrobiales</taxon>
        <taxon>Rhizobiaceae</taxon>
        <taxon>Rhizobium/Agrobacterium group</taxon>
        <taxon>Pararhizobium</taxon>
    </lineage>
</organism>
<evidence type="ECO:0000313" key="3">
    <source>
        <dbReference type="Proteomes" id="UP001230207"/>
    </source>
</evidence>
<proteinExistence type="predicted"/>
<dbReference type="RefSeq" id="WP_307229503.1">
    <property type="nucleotide sequence ID" value="NZ_JAUSVF010000001.1"/>
</dbReference>
<reference evidence="2 3" key="1">
    <citation type="submission" date="2023-07" db="EMBL/GenBank/DDBJ databases">
        <title>Genomic Encyclopedia of Type Strains, Phase IV (KMG-IV): sequencing the most valuable type-strain genomes for metagenomic binning, comparative biology and taxonomic classification.</title>
        <authorList>
            <person name="Goeker M."/>
        </authorList>
    </citation>
    <scope>NUCLEOTIDE SEQUENCE [LARGE SCALE GENOMIC DNA]</scope>
    <source>
        <strain evidence="2 3">DSM 1112</strain>
    </source>
</reference>
<comment type="caution">
    <text evidence="2">The sequence shown here is derived from an EMBL/GenBank/DDBJ whole genome shotgun (WGS) entry which is preliminary data.</text>
</comment>
<dbReference type="EMBL" id="JAUSVF010000001">
    <property type="protein sequence ID" value="MDQ0320083.1"/>
    <property type="molecule type" value="Genomic_DNA"/>
</dbReference>
<name>A0ABU0BPA4_9HYPH</name>
<evidence type="ECO:0000313" key="2">
    <source>
        <dbReference type="EMBL" id="MDQ0320083.1"/>
    </source>
</evidence>
<dbReference type="Proteomes" id="UP001230207">
    <property type="component" value="Unassembled WGS sequence"/>
</dbReference>
<keyword evidence="3" id="KW-1185">Reference proteome</keyword>
<accession>A0ABU0BPA4</accession>
<gene>
    <name evidence="2" type="ORF">QO002_002221</name>
</gene>
<protein>
    <submittedName>
        <fullName evidence="2">Uncharacterized protein</fullName>
    </submittedName>
</protein>
<feature type="compositionally biased region" description="Low complexity" evidence="1">
    <location>
        <begin position="89"/>
        <end position="104"/>
    </location>
</feature>
<feature type="region of interest" description="Disordered" evidence="1">
    <location>
        <begin position="71"/>
        <end position="107"/>
    </location>
</feature>
<evidence type="ECO:0000256" key="1">
    <source>
        <dbReference type="SAM" id="MobiDB-lite"/>
    </source>
</evidence>